<evidence type="ECO:0000313" key="1">
    <source>
        <dbReference type="EMBL" id="MBB4266638.1"/>
    </source>
</evidence>
<reference evidence="1 2" key="1">
    <citation type="submission" date="2020-08" db="EMBL/GenBank/DDBJ databases">
        <title>Genome sequencing of Purple Non-Sulfur Bacteria from various extreme environments.</title>
        <authorList>
            <person name="Mayer M."/>
        </authorList>
    </citation>
    <scope>NUCLEOTIDE SEQUENCE [LARGE SCALE GENOMIC DNA]</scope>
    <source>
        <strain evidence="1 2">JA131</strain>
    </source>
</reference>
<evidence type="ECO:0000313" key="2">
    <source>
        <dbReference type="Proteomes" id="UP000554286"/>
    </source>
</evidence>
<sequence length="58" mass="6479">MPDAVTFILVAVMVLGLLWVLVRSVQAVIYFQKRADKRIRALHAQARREEAASAAQAE</sequence>
<dbReference type="AlphaFoldDB" id="A0A7W6REU8"/>
<dbReference type="RefSeq" id="WP_184045267.1">
    <property type="nucleotide sequence ID" value="NZ_JACIGK010000015.1"/>
</dbReference>
<dbReference type="Proteomes" id="UP000554286">
    <property type="component" value="Unassembled WGS sequence"/>
</dbReference>
<protein>
    <submittedName>
        <fullName evidence="1">Uncharacterized protein</fullName>
    </submittedName>
</protein>
<keyword evidence="2" id="KW-1185">Reference proteome</keyword>
<gene>
    <name evidence="1" type="ORF">GGD89_002270</name>
</gene>
<proteinExistence type="predicted"/>
<name>A0A7W6REU8_9PROT</name>
<comment type="caution">
    <text evidence="1">The sequence shown here is derived from an EMBL/GenBank/DDBJ whole genome shotgun (WGS) entry which is preliminary data.</text>
</comment>
<accession>A0A7W6REU8</accession>
<organism evidence="1 2">
    <name type="scientific">Roseospira visakhapatnamensis</name>
    <dbReference type="NCBI Taxonomy" id="390880"/>
    <lineage>
        <taxon>Bacteria</taxon>
        <taxon>Pseudomonadati</taxon>
        <taxon>Pseudomonadota</taxon>
        <taxon>Alphaproteobacteria</taxon>
        <taxon>Rhodospirillales</taxon>
        <taxon>Rhodospirillaceae</taxon>
        <taxon>Roseospira</taxon>
    </lineage>
</organism>
<dbReference type="EMBL" id="JACIGK010000015">
    <property type="protein sequence ID" value="MBB4266638.1"/>
    <property type="molecule type" value="Genomic_DNA"/>
</dbReference>